<gene>
    <name evidence="2" type="ORF">GOMPHAMPRED_004928</name>
</gene>
<feature type="domain" description="Aminotransferase class I/classII large" evidence="1">
    <location>
        <begin position="44"/>
        <end position="446"/>
    </location>
</feature>
<evidence type="ECO:0000259" key="1">
    <source>
        <dbReference type="Pfam" id="PF00155"/>
    </source>
</evidence>
<sequence length="476" mass="52421">MNTPRRQLINLLRGWPSTSLLPTTLVAQASSATFTNTKEAFPALCYGPDSGHEELRIALAQWLTTFYTPNSQFTVGNAASSVSPIDPVRICITGGASQNLACILQVFTDPLYTRGIWCISPMYFLAGRVFEDNGFSGRTFHAVPEDDEGLDISILEQGLQRDEDLLRSLTKDQQHQQHQRLKPLWPTNKHFRRVIYAVPTFSNPSSQTMSVKRRIQLVQLARRFDALVITDDVYDQLQWYSDSKIAAKAPDLASQPRIVDIDRFLDGGASEFGNAVSNGSFSKIIAPGVRTGWAEGTKALAHGLGQCGSSRSGGAPSQAMAAALTRIVESGQLQEHITNTLQPAYSARYVCMMNWIEKLLVPLGVVLPQTNRNIMGGFFIWLELPALLHGDGVARRAKDEEELIIGPGSFFVVPGDTTHNQKLIHSVRVCLAWEDEDSLEEGIRRLARVIRRMLDEGDAGDTGEKLVVSASAITNP</sequence>
<dbReference type="Gene3D" id="3.40.640.10">
    <property type="entry name" value="Type I PLP-dependent aspartate aminotransferase-like (Major domain)"/>
    <property type="match status" value="1"/>
</dbReference>
<dbReference type="PANTHER" id="PTHR42858">
    <property type="entry name" value="AMINOTRANSFERASE"/>
    <property type="match status" value="1"/>
</dbReference>
<dbReference type="GO" id="GO:0047536">
    <property type="term" value="F:2-aminoadipate transaminase activity"/>
    <property type="evidence" value="ECO:0007669"/>
    <property type="project" value="TreeGrafter"/>
</dbReference>
<dbReference type="CDD" id="cd00609">
    <property type="entry name" value="AAT_like"/>
    <property type="match status" value="1"/>
</dbReference>
<comment type="caution">
    <text evidence="2">The sequence shown here is derived from an EMBL/GenBank/DDBJ whole genome shotgun (WGS) entry which is preliminary data.</text>
</comment>
<dbReference type="SUPFAM" id="SSF53383">
    <property type="entry name" value="PLP-dependent transferases"/>
    <property type="match status" value="1"/>
</dbReference>
<dbReference type="Gene3D" id="3.90.1150.10">
    <property type="entry name" value="Aspartate Aminotransferase, domain 1"/>
    <property type="match status" value="1"/>
</dbReference>
<dbReference type="InterPro" id="IPR015421">
    <property type="entry name" value="PyrdxlP-dep_Trfase_major"/>
</dbReference>
<dbReference type="EMBL" id="CAJPDQ010000003">
    <property type="protein sequence ID" value="CAF9906789.1"/>
    <property type="molecule type" value="Genomic_DNA"/>
</dbReference>
<name>A0A8H3IAV7_9LECA</name>
<protein>
    <recommendedName>
        <fullName evidence="1">Aminotransferase class I/classII large domain-containing protein</fullName>
    </recommendedName>
</protein>
<keyword evidence="3" id="KW-1185">Reference proteome</keyword>
<reference evidence="2" key="1">
    <citation type="submission" date="2021-03" db="EMBL/GenBank/DDBJ databases">
        <authorList>
            <person name="Tagirdzhanova G."/>
        </authorList>
    </citation>
    <scope>NUCLEOTIDE SEQUENCE</scope>
</reference>
<proteinExistence type="predicted"/>
<dbReference type="InterPro" id="IPR015424">
    <property type="entry name" value="PyrdxlP-dep_Trfase"/>
</dbReference>
<dbReference type="InterPro" id="IPR004839">
    <property type="entry name" value="Aminotransferase_I/II_large"/>
</dbReference>
<organism evidence="2 3">
    <name type="scientific">Gomphillus americanus</name>
    <dbReference type="NCBI Taxonomy" id="1940652"/>
    <lineage>
        <taxon>Eukaryota</taxon>
        <taxon>Fungi</taxon>
        <taxon>Dikarya</taxon>
        <taxon>Ascomycota</taxon>
        <taxon>Pezizomycotina</taxon>
        <taxon>Lecanoromycetes</taxon>
        <taxon>OSLEUM clade</taxon>
        <taxon>Ostropomycetidae</taxon>
        <taxon>Ostropales</taxon>
        <taxon>Graphidaceae</taxon>
        <taxon>Gomphilloideae</taxon>
        <taxon>Gomphillus</taxon>
    </lineage>
</organism>
<dbReference type="Pfam" id="PF00155">
    <property type="entry name" value="Aminotran_1_2"/>
    <property type="match status" value="1"/>
</dbReference>
<dbReference type="PANTHER" id="PTHR42858:SF1">
    <property type="entry name" value="LD15494P"/>
    <property type="match status" value="1"/>
</dbReference>
<dbReference type="AlphaFoldDB" id="A0A8H3IAV7"/>
<accession>A0A8H3IAV7</accession>
<dbReference type="Proteomes" id="UP000664169">
    <property type="component" value="Unassembled WGS sequence"/>
</dbReference>
<evidence type="ECO:0000313" key="3">
    <source>
        <dbReference type="Proteomes" id="UP000664169"/>
    </source>
</evidence>
<dbReference type="InterPro" id="IPR015422">
    <property type="entry name" value="PyrdxlP-dep_Trfase_small"/>
</dbReference>
<dbReference type="OrthoDB" id="7042322at2759"/>
<evidence type="ECO:0000313" key="2">
    <source>
        <dbReference type="EMBL" id="CAF9906789.1"/>
    </source>
</evidence>
<dbReference type="GO" id="GO:0030170">
    <property type="term" value="F:pyridoxal phosphate binding"/>
    <property type="evidence" value="ECO:0007669"/>
    <property type="project" value="InterPro"/>
</dbReference>